<protein>
    <submittedName>
        <fullName evidence="3">Pilus assembly protein CpaF</fullName>
    </submittedName>
</protein>
<sequence length="447" mass="50372">MGIDVALIESLAKNCLGFVVNDELLKSADEELIIAAENIPGMTHQQFLNIRGHVQEQLSKRLRPEDRSKSRDPQVRSQLKSIVMRALLDLSIPLGDYAAQTLVEELGNDLLGFGPIEPYFYDPEVTEIKASRDIVYIEKNGIENAAEGVHFRDEQHIRDVLERMIAPTGRKVDLNNPEVNARLFDGSRLIAQIPPIAVKGTMITIRRFRMDMTVENLLKRKAVSEEVLDFLKAAIISRLNIVISGGTSSGKTTVLNCLASFIPANESIITIEEPAELQLQHPNVRPMEANSQTEYTQRRLVQSSLRMAPKRIIIGECRAGETFDMLQAMNTGHEGSITTGHANSAWHCRSRFVNMVQMAGMELPYEAIIEQIADAVDLFVHVKKDKNGRRRLDHICEVVGVKKNNEGILNVNLNPVWRYNPQKDAFEFVAEKFHRCERLVEQGGWKT</sequence>
<dbReference type="CDD" id="cd01130">
    <property type="entry name" value="VirB11-like_ATPase"/>
    <property type="match status" value="1"/>
</dbReference>
<dbReference type="STRING" id="341036.SAMN05660649_04822"/>
<dbReference type="AlphaFoldDB" id="A0A1I2Z9K3"/>
<accession>A0A1I2Z9K3</accession>
<name>A0A1I2Z9K3_9FIRM</name>
<dbReference type="Gene3D" id="3.40.50.300">
    <property type="entry name" value="P-loop containing nucleotide triphosphate hydrolases"/>
    <property type="match status" value="1"/>
</dbReference>
<proteinExistence type="inferred from homology"/>
<gene>
    <name evidence="3" type="ORF">SAMN05660649_04822</name>
</gene>
<dbReference type="Proteomes" id="UP000199337">
    <property type="component" value="Unassembled WGS sequence"/>
</dbReference>
<evidence type="ECO:0000313" key="3">
    <source>
        <dbReference type="EMBL" id="SFH34255.1"/>
    </source>
</evidence>
<dbReference type="Gene3D" id="3.30.450.380">
    <property type="match status" value="1"/>
</dbReference>
<organism evidence="3 4">
    <name type="scientific">Desulfotruncus arcticus DSM 17038</name>
    <dbReference type="NCBI Taxonomy" id="1121424"/>
    <lineage>
        <taxon>Bacteria</taxon>
        <taxon>Bacillati</taxon>
        <taxon>Bacillota</taxon>
        <taxon>Clostridia</taxon>
        <taxon>Eubacteriales</taxon>
        <taxon>Desulfallaceae</taxon>
        <taxon>Desulfotruncus</taxon>
    </lineage>
</organism>
<dbReference type="RefSeq" id="WP_092475444.1">
    <property type="nucleotide sequence ID" value="NZ_FOOX01000025.1"/>
</dbReference>
<dbReference type="PANTHER" id="PTHR30486:SF6">
    <property type="entry name" value="TYPE IV PILUS RETRACTATION ATPASE PILT"/>
    <property type="match status" value="1"/>
</dbReference>
<dbReference type="OrthoDB" id="9810761at2"/>
<dbReference type="InterPro" id="IPR001482">
    <property type="entry name" value="T2SS/T4SS_dom"/>
</dbReference>
<keyword evidence="4" id="KW-1185">Reference proteome</keyword>
<evidence type="ECO:0000313" key="4">
    <source>
        <dbReference type="Proteomes" id="UP000199337"/>
    </source>
</evidence>
<comment type="similarity">
    <text evidence="1">Belongs to the GSP E family.</text>
</comment>
<dbReference type="PANTHER" id="PTHR30486">
    <property type="entry name" value="TWITCHING MOTILITY PROTEIN PILT"/>
    <property type="match status" value="1"/>
</dbReference>
<dbReference type="InterPro" id="IPR027417">
    <property type="entry name" value="P-loop_NTPase"/>
</dbReference>
<dbReference type="SUPFAM" id="SSF52540">
    <property type="entry name" value="P-loop containing nucleoside triphosphate hydrolases"/>
    <property type="match status" value="1"/>
</dbReference>
<dbReference type="EMBL" id="FOOX01000025">
    <property type="protein sequence ID" value="SFH34255.1"/>
    <property type="molecule type" value="Genomic_DNA"/>
</dbReference>
<dbReference type="InterPro" id="IPR050921">
    <property type="entry name" value="T4SS_GSP_E_ATPase"/>
</dbReference>
<dbReference type="Pfam" id="PF00437">
    <property type="entry name" value="T2SSE"/>
    <property type="match status" value="1"/>
</dbReference>
<feature type="domain" description="Bacterial type II secretion system protein E" evidence="2">
    <location>
        <begin position="113"/>
        <end position="378"/>
    </location>
</feature>
<reference evidence="4" key="1">
    <citation type="submission" date="2016-10" db="EMBL/GenBank/DDBJ databases">
        <authorList>
            <person name="Varghese N."/>
            <person name="Submissions S."/>
        </authorList>
    </citation>
    <scope>NUCLEOTIDE SEQUENCE [LARGE SCALE GENOMIC DNA]</scope>
    <source>
        <strain evidence="4">DSM 17038</strain>
    </source>
</reference>
<evidence type="ECO:0000259" key="2">
    <source>
        <dbReference type="Pfam" id="PF00437"/>
    </source>
</evidence>
<evidence type="ECO:0000256" key="1">
    <source>
        <dbReference type="ARBA" id="ARBA00006611"/>
    </source>
</evidence>
<dbReference type="GO" id="GO:0016887">
    <property type="term" value="F:ATP hydrolysis activity"/>
    <property type="evidence" value="ECO:0007669"/>
    <property type="project" value="InterPro"/>
</dbReference>